<evidence type="ECO:0000256" key="1">
    <source>
        <dbReference type="ARBA" id="ARBA00004141"/>
    </source>
</evidence>
<feature type="domain" description="Major facilitator superfamily (MFS) profile" evidence="7">
    <location>
        <begin position="54"/>
        <end position="463"/>
    </location>
</feature>
<comment type="caution">
    <text evidence="8">The sequence shown here is derived from an EMBL/GenBank/DDBJ whole genome shotgun (WGS) entry which is preliminary data.</text>
</comment>
<feature type="transmembrane region" description="Helical" evidence="6">
    <location>
        <begin position="411"/>
        <end position="434"/>
    </location>
</feature>
<feature type="transmembrane region" description="Helical" evidence="6">
    <location>
        <begin position="183"/>
        <end position="204"/>
    </location>
</feature>
<gene>
    <name evidence="8" type="ORF">DB88DRAFT_497884</name>
</gene>
<dbReference type="InterPro" id="IPR011701">
    <property type="entry name" value="MFS"/>
</dbReference>
<dbReference type="InterPro" id="IPR036259">
    <property type="entry name" value="MFS_trans_sf"/>
</dbReference>
<keyword evidence="3 6" id="KW-0812">Transmembrane</keyword>
<dbReference type="AlphaFoldDB" id="A0AAD9FNJ9"/>
<feature type="transmembrane region" description="Helical" evidence="6">
    <location>
        <begin position="290"/>
        <end position="310"/>
    </location>
</feature>
<dbReference type="InterPro" id="IPR020846">
    <property type="entry name" value="MFS_dom"/>
</dbReference>
<evidence type="ECO:0000256" key="5">
    <source>
        <dbReference type="ARBA" id="ARBA00023136"/>
    </source>
</evidence>
<keyword evidence="5 6" id="KW-0472">Membrane</keyword>
<comment type="subcellular location">
    <subcellularLocation>
        <location evidence="1">Membrane</location>
        <topology evidence="1">Multi-pass membrane protein</topology>
    </subcellularLocation>
</comment>
<feature type="transmembrane region" description="Helical" evidence="6">
    <location>
        <begin position="216"/>
        <end position="236"/>
    </location>
</feature>
<feature type="transmembrane region" description="Helical" evidence="6">
    <location>
        <begin position="148"/>
        <end position="171"/>
    </location>
</feature>
<evidence type="ECO:0000313" key="9">
    <source>
        <dbReference type="Proteomes" id="UP001182556"/>
    </source>
</evidence>
<name>A0AAD9FNJ9_PAPLA</name>
<dbReference type="SUPFAM" id="SSF103473">
    <property type="entry name" value="MFS general substrate transporter"/>
    <property type="match status" value="1"/>
</dbReference>
<sequence>MALYGTKQDDMVADGLAEKDDSTISKTAEVEAQATDELDPKMDARLRRKLDLFIIPVFGILYLLCFLDRGNIGNANVATPSISKSLGLTPTQYGACVSVFYSTYVISEPLWSVLTKVITPRILLTCSTLVWGGLTLGTAWSNQYGHLVAIRVLLGWFEGGLFPSLTVYLFMNFRREEVARRISYIYLCSGLSGAVGGLIATGLIRIESGSMVGWQYLYIVEGALSLSAAPLVFFTIPNRLQDAWFLNPAEKEGAVQRAQVLAKHNQHDEAFSWSQVVKGLTDWKAYTSGVTQFASCFTLYGVSTFMPAIIKGMGYSNVNAQLLTVPVYLFAAIVYLILARLSEKYACRGPFLFGGLVIVLIGYIMLATISNVHARYAGLFLMASGLYSNPGLNISWVAGNTAGHYKRSATFGINQLLGNSAGAAIGSIFLSSLAPRYIRSLWIGFGITLAGLLAVVFNTLMYRSLNKKREQMCAEGAEDQPHLGDLNPHFRYFM</sequence>
<evidence type="ECO:0000256" key="6">
    <source>
        <dbReference type="SAM" id="Phobius"/>
    </source>
</evidence>
<dbReference type="Proteomes" id="UP001182556">
    <property type="component" value="Unassembled WGS sequence"/>
</dbReference>
<keyword evidence="9" id="KW-1185">Reference proteome</keyword>
<evidence type="ECO:0000256" key="4">
    <source>
        <dbReference type="ARBA" id="ARBA00022989"/>
    </source>
</evidence>
<feature type="transmembrane region" description="Helical" evidence="6">
    <location>
        <begin position="122"/>
        <end position="142"/>
    </location>
</feature>
<feature type="transmembrane region" description="Helical" evidence="6">
    <location>
        <begin position="50"/>
        <end position="72"/>
    </location>
</feature>
<organism evidence="8 9">
    <name type="scientific">Papiliotrema laurentii</name>
    <name type="common">Cryptococcus laurentii</name>
    <dbReference type="NCBI Taxonomy" id="5418"/>
    <lineage>
        <taxon>Eukaryota</taxon>
        <taxon>Fungi</taxon>
        <taxon>Dikarya</taxon>
        <taxon>Basidiomycota</taxon>
        <taxon>Agaricomycotina</taxon>
        <taxon>Tremellomycetes</taxon>
        <taxon>Tremellales</taxon>
        <taxon>Rhynchogastremaceae</taxon>
        <taxon>Papiliotrema</taxon>
    </lineage>
</organism>
<dbReference type="Gene3D" id="1.20.1250.20">
    <property type="entry name" value="MFS general substrate transporter like domains"/>
    <property type="match status" value="2"/>
</dbReference>
<feature type="transmembrane region" description="Helical" evidence="6">
    <location>
        <begin position="351"/>
        <end position="370"/>
    </location>
</feature>
<proteinExistence type="predicted"/>
<dbReference type="GO" id="GO:0022857">
    <property type="term" value="F:transmembrane transporter activity"/>
    <property type="evidence" value="ECO:0007669"/>
    <property type="project" value="InterPro"/>
</dbReference>
<protein>
    <submittedName>
        <fullName evidence="8">Major facilitator superfamily domain-containing protein</fullName>
    </submittedName>
</protein>
<reference evidence="8" key="1">
    <citation type="submission" date="2023-02" db="EMBL/GenBank/DDBJ databases">
        <title>Identification and recombinant expression of a fungal hydrolase from Papiliotrema laurentii that hydrolyzes apple cutin and clears colloidal polyester polyurethane.</title>
        <authorList>
            <consortium name="DOE Joint Genome Institute"/>
            <person name="Roman V.A."/>
            <person name="Bojanowski C."/>
            <person name="Crable B.R."/>
            <person name="Wagner D.N."/>
            <person name="Hung C.S."/>
            <person name="Nadeau L.J."/>
            <person name="Schratz L."/>
            <person name="Haridas S."/>
            <person name="Pangilinan J."/>
            <person name="Lipzen A."/>
            <person name="Na H."/>
            <person name="Yan M."/>
            <person name="Ng V."/>
            <person name="Grigoriev I.V."/>
            <person name="Spatafora J.W."/>
            <person name="Barlow D."/>
            <person name="Biffinger J."/>
            <person name="Kelley-Loughnane N."/>
            <person name="Varaljay V.A."/>
            <person name="Crookes-Goodson W.J."/>
        </authorList>
    </citation>
    <scope>NUCLEOTIDE SEQUENCE</scope>
    <source>
        <strain evidence="8">5307AH</strain>
    </source>
</reference>
<keyword evidence="4 6" id="KW-1133">Transmembrane helix</keyword>
<evidence type="ECO:0000256" key="2">
    <source>
        <dbReference type="ARBA" id="ARBA00022448"/>
    </source>
</evidence>
<evidence type="ECO:0000313" key="8">
    <source>
        <dbReference type="EMBL" id="KAK1922331.1"/>
    </source>
</evidence>
<dbReference type="PANTHER" id="PTHR43791">
    <property type="entry name" value="PERMEASE-RELATED"/>
    <property type="match status" value="1"/>
</dbReference>
<feature type="transmembrane region" description="Helical" evidence="6">
    <location>
        <begin position="92"/>
        <end position="110"/>
    </location>
</feature>
<feature type="transmembrane region" description="Helical" evidence="6">
    <location>
        <begin position="440"/>
        <end position="462"/>
    </location>
</feature>
<dbReference type="FunFam" id="1.20.1250.20:FF:000013">
    <property type="entry name" value="MFS general substrate transporter"/>
    <property type="match status" value="1"/>
</dbReference>
<evidence type="ECO:0000256" key="3">
    <source>
        <dbReference type="ARBA" id="ARBA00022692"/>
    </source>
</evidence>
<feature type="transmembrane region" description="Helical" evidence="6">
    <location>
        <begin position="322"/>
        <end position="339"/>
    </location>
</feature>
<dbReference type="PROSITE" id="PS50850">
    <property type="entry name" value="MFS"/>
    <property type="match status" value="1"/>
</dbReference>
<feature type="transmembrane region" description="Helical" evidence="6">
    <location>
        <begin position="376"/>
        <end position="399"/>
    </location>
</feature>
<dbReference type="EMBL" id="JAODAN010000009">
    <property type="protein sequence ID" value="KAK1922331.1"/>
    <property type="molecule type" value="Genomic_DNA"/>
</dbReference>
<dbReference type="PANTHER" id="PTHR43791:SF101">
    <property type="entry name" value="HIGH-AFFINITY NICOTINIC ACID TRANSPORTER"/>
    <property type="match status" value="1"/>
</dbReference>
<evidence type="ECO:0000259" key="7">
    <source>
        <dbReference type="PROSITE" id="PS50850"/>
    </source>
</evidence>
<accession>A0AAD9FNJ9</accession>
<dbReference type="Pfam" id="PF07690">
    <property type="entry name" value="MFS_1"/>
    <property type="match status" value="1"/>
</dbReference>
<dbReference type="GO" id="GO:0016020">
    <property type="term" value="C:membrane"/>
    <property type="evidence" value="ECO:0007669"/>
    <property type="project" value="UniProtKB-SubCell"/>
</dbReference>
<keyword evidence="2" id="KW-0813">Transport</keyword>